<evidence type="ECO:0000313" key="2">
    <source>
        <dbReference type="EMBL" id="KAJ4153020.1"/>
    </source>
</evidence>
<evidence type="ECO:0000313" key="3">
    <source>
        <dbReference type="Proteomes" id="UP001144673"/>
    </source>
</evidence>
<organism evidence="2 3">
    <name type="scientific">Akanthomyces muscarius</name>
    <name type="common">Entomopathogenic fungus</name>
    <name type="synonym">Lecanicillium muscarium</name>
    <dbReference type="NCBI Taxonomy" id="2231603"/>
    <lineage>
        <taxon>Eukaryota</taxon>
        <taxon>Fungi</taxon>
        <taxon>Dikarya</taxon>
        <taxon>Ascomycota</taxon>
        <taxon>Pezizomycotina</taxon>
        <taxon>Sordariomycetes</taxon>
        <taxon>Hypocreomycetidae</taxon>
        <taxon>Hypocreales</taxon>
        <taxon>Cordycipitaceae</taxon>
        <taxon>Akanthomyces</taxon>
    </lineage>
</organism>
<dbReference type="KEGG" id="amus:LMH87_009532"/>
<dbReference type="RefSeq" id="XP_056053678.1">
    <property type="nucleotide sequence ID" value="XM_056196541.1"/>
</dbReference>
<dbReference type="InterPro" id="IPR029000">
    <property type="entry name" value="Cyclophilin-like_dom_sf"/>
</dbReference>
<keyword evidence="3" id="KW-1185">Reference proteome</keyword>
<dbReference type="SUPFAM" id="SSF50891">
    <property type="entry name" value="Cyclophilin-like"/>
    <property type="match status" value="1"/>
</dbReference>
<comment type="caution">
    <text evidence="2">The sequence shown here is derived from an EMBL/GenBank/DDBJ whole genome shotgun (WGS) entry which is preliminary data.</text>
</comment>
<dbReference type="Pfam" id="PF18631">
    <property type="entry name" value="Cucumopine_C"/>
    <property type="match status" value="1"/>
</dbReference>
<dbReference type="Proteomes" id="UP001144673">
    <property type="component" value="Chromosome 5"/>
</dbReference>
<gene>
    <name evidence="2" type="ORF">LMH87_009532</name>
</gene>
<protein>
    <recommendedName>
        <fullName evidence="1">Cucumopine synthase C-terminal helical bundle domain-containing protein</fullName>
    </recommendedName>
</protein>
<dbReference type="InterPro" id="IPR040602">
    <property type="entry name" value="Cucumopine_C"/>
</dbReference>
<sequence length="346" mass="38301">MGSVREQYSHMGPNLLFSVKNTSLSFRAALLEHKNPDTVRGVLEQLPLNSFLTNTVIAGETLQIGTKIVSLKGAHMVERELGGVYCYAPGAQINVCYGKVTETAKVNQFAQVYAEDLDDLRLVGKLVREQTMASANRKIVRISVSLIGGTTEPAIIKQPDVALPSDPNHWRVVKAEIEKSIENNWHDEPDEIRLIRLGVVQSGAGTGGSSYPILVHDKAYLMVDGGGILFRCLKLSTNENITVEVLKTITNSIFFETFDHFVFFGDLGLETLKNLGSRYKAALDSVHTTDEYVELSAPLLLIFNVFHRWINLIFPWHHGAEYPHCTFANIADASKLPTYGDDVAKA</sequence>
<accession>A0A9W8QBJ5</accession>
<name>A0A9W8QBJ5_AKAMU</name>
<feature type="domain" description="Cucumopine synthase C-terminal helical bundle" evidence="1">
    <location>
        <begin position="175"/>
        <end position="309"/>
    </location>
</feature>
<dbReference type="AlphaFoldDB" id="A0A9W8QBJ5"/>
<reference evidence="2" key="1">
    <citation type="journal article" date="2023" name="Access Microbiol">
        <title>De-novo genome assembly for Akanthomyces muscarius, a biocontrol agent of insect agricultural pests.</title>
        <authorList>
            <person name="Erdos Z."/>
            <person name="Studholme D.J."/>
            <person name="Raymond B."/>
            <person name="Sharma M."/>
        </authorList>
    </citation>
    <scope>NUCLEOTIDE SEQUENCE</scope>
    <source>
        <strain evidence="2">Ve6</strain>
    </source>
</reference>
<proteinExistence type="predicted"/>
<dbReference type="EMBL" id="JAJHUN010000008">
    <property type="protein sequence ID" value="KAJ4153020.1"/>
    <property type="molecule type" value="Genomic_DNA"/>
</dbReference>
<dbReference type="Gene3D" id="2.40.100.20">
    <property type="match status" value="1"/>
</dbReference>
<evidence type="ECO:0000259" key="1">
    <source>
        <dbReference type="Pfam" id="PF18631"/>
    </source>
</evidence>
<dbReference type="GeneID" id="80896691"/>